<dbReference type="GeneID" id="85323196"/>
<evidence type="ECO:0000313" key="3">
    <source>
        <dbReference type="Proteomes" id="UP001172101"/>
    </source>
</evidence>
<gene>
    <name evidence="2" type="ORF">B0T26DRAFT_676057</name>
</gene>
<sequence length="567" mass="62225">MEKDDSGDDGDSDKPNSGPDTAALKDTDVGDERKKIGEIIIEIIALNAFPNVSHFETKKIVCVAAYDKHQRETAWAYMDGQSKVIWEEQIRFPVYDSVYNLLESRVYKSVHDLPQYRRLDISIVDRAYGGRNVMGKFSANMIMLIREREKNVSSIIGSFFENLGTLEYEVAFYPTEAEQETAAVPLPEEDGKMTAGGSASDGNNKLPSDGSIPLGGVLNPGEDVIDSDEDVINLGEIIGTLTFSVKRLQSPALNGAEWNEKLSYRAIWGKDLRKSKAAGLEGSAVVWDEQFEFPFYDWAVIPPLLVMIFGHNPHDHLTGFGSATVDVRRFIVAGGSRTKATIPINGSKHPGKLECEFVFIDSRPEAAGTQPLPPVPDVEDHAHGSEDGGSEAPASAGLAPDAVLNDSEFGVEIGTISLIVIKVKNLPANIASEGAKDLIFAISLGSQRRFLMARMDSLDDQRSAVWNQVLRSRRSAGIIGRASIDLDDIVVEGGSERENWYRFGRRGMSLHYRIIYHSPPIRMEYGGGGSPKALLTRVAGLHIVKDPQLCFYFGFCVPFGSYLGLSF</sequence>
<reference evidence="2" key="1">
    <citation type="submission" date="2023-06" db="EMBL/GenBank/DDBJ databases">
        <title>Genome-scale phylogeny and comparative genomics of the fungal order Sordariales.</title>
        <authorList>
            <consortium name="Lawrence Berkeley National Laboratory"/>
            <person name="Hensen N."/>
            <person name="Bonometti L."/>
            <person name="Westerberg I."/>
            <person name="Brannstrom I.O."/>
            <person name="Guillou S."/>
            <person name="Cros-Aarteil S."/>
            <person name="Calhoun S."/>
            <person name="Haridas S."/>
            <person name="Kuo A."/>
            <person name="Mondo S."/>
            <person name="Pangilinan J."/>
            <person name="Riley R."/>
            <person name="LaButti K."/>
            <person name="Andreopoulos B."/>
            <person name="Lipzen A."/>
            <person name="Chen C."/>
            <person name="Yanf M."/>
            <person name="Daum C."/>
            <person name="Ng V."/>
            <person name="Clum A."/>
            <person name="Steindorff A."/>
            <person name="Ohm R."/>
            <person name="Martin F."/>
            <person name="Silar P."/>
            <person name="Natvig D."/>
            <person name="Lalanne C."/>
            <person name="Gautier V."/>
            <person name="Ament-velasquez S.L."/>
            <person name="Kruys A."/>
            <person name="Hutchinson M.I."/>
            <person name="Powell A.J."/>
            <person name="Barry K."/>
            <person name="Miller A.N."/>
            <person name="Grigoriev I.V."/>
            <person name="Debuchy R."/>
            <person name="Gladieux P."/>
            <person name="Thoren M.H."/>
            <person name="Johannesson H."/>
        </authorList>
    </citation>
    <scope>NUCLEOTIDE SEQUENCE</scope>
    <source>
        <strain evidence="2">SMH2392-1A</strain>
    </source>
</reference>
<comment type="caution">
    <text evidence="2">The sequence shown here is derived from an EMBL/GenBank/DDBJ whole genome shotgun (WGS) entry which is preliminary data.</text>
</comment>
<feature type="region of interest" description="Disordered" evidence="1">
    <location>
        <begin position="368"/>
        <end position="397"/>
    </location>
</feature>
<organism evidence="2 3">
    <name type="scientific">Lasiosphaeria miniovina</name>
    <dbReference type="NCBI Taxonomy" id="1954250"/>
    <lineage>
        <taxon>Eukaryota</taxon>
        <taxon>Fungi</taxon>
        <taxon>Dikarya</taxon>
        <taxon>Ascomycota</taxon>
        <taxon>Pezizomycotina</taxon>
        <taxon>Sordariomycetes</taxon>
        <taxon>Sordariomycetidae</taxon>
        <taxon>Sordariales</taxon>
        <taxon>Lasiosphaeriaceae</taxon>
        <taxon>Lasiosphaeria</taxon>
    </lineage>
</organism>
<proteinExistence type="predicted"/>
<feature type="compositionally biased region" description="Acidic residues" evidence="1">
    <location>
        <begin position="1"/>
        <end position="11"/>
    </location>
</feature>
<accession>A0AA40E035</accession>
<name>A0AA40E035_9PEZI</name>
<dbReference type="EMBL" id="JAUIRO010000004">
    <property type="protein sequence ID" value="KAK0717798.1"/>
    <property type="molecule type" value="Genomic_DNA"/>
</dbReference>
<protein>
    <recommendedName>
        <fullName evidence="4">C2 domain-containing protein</fullName>
    </recommendedName>
</protein>
<evidence type="ECO:0008006" key="4">
    <source>
        <dbReference type="Google" id="ProtNLM"/>
    </source>
</evidence>
<keyword evidence="3" id="KW-1185">Reference proteome</keyword>
<feature type="region of interest" description="Disordered" evidence="1">
    <location>
        <begin position="1"/>
        <end position="28"/>
    </location>
</feature>
<evidence type="ECO:0000313" key="2">
    <source>
        <dbReference type="EMBL" id="KAK0717798.1"/>
    </source>
</evidence>
<dbReference type="AlphaFoldDB" id="A0AA40E035"/>
<dbReference type="Proteomes" id="UP001172101">
    <property type="component" value="Unassembled WGS sequence"/>
</dbReference>
<dbReference type="RefSeq" id="XP_060296591.1">
    <property type="nucleotide sequence ID" value="XM_060439926.1"/>
</dbReference>
<feature type="region of interest" description="Disordered" evidence="1">
    <location>
        <begin position="186"/>
        <end position="205"/>
    </location>
</feature>
<evidence type="ECO:0000256" key="1">
    <source>
        <dbReference type="SAM" id="MobiDB-lite"/>
    </source>
</evidence>